<dbReference type="InterPro" id="IPR056789">
    <property type="entry name" value="LRR_R13L1-DRL21"/>
</dbReference>
<dbReference type="EMBL" id="JXTC01000064">
    <property type="protein sequence ID" value="PON92553.1"/>
    <property type="molecule type" value="Genomic_DNA"/>
</dbReference>
<evidence type="ECO:0000313" key="2">
    <source>
        <dbReference type="EMBL" id="PON92553.1"/>
    </source>
</evidence>
<evidence type="ECO:0000259" key="1">
    <source>
        <dbReference type="Pfam" id="PF25019"/>
    </source>
</evidence>
<reference evidence="3" key="1">
    <citation type="submission" date="2016-06" db="EMBL/GenBank/DDBJ databases">
        <title>Parallel loss of symbiosis genes in relatives of nitrogen-fixing non-legume Parasponia.</title>
        <authorList>
            <person name="Van Velzen R."/>
            <person name="Holmer R."/>
            <person name="Bu F."/>
            <person name="Rutten L."/>
            <person name="Van Zeijl A."/>
            <person name="Liu W."/>
            <person name="Santuari L."/>
            <person name="Cao Q."/>
            <person name="Sharma T."/>
            <person name="Shen D."/>
            <person name="Roswanjaya Y."/>
            <person name="Wardhani T."/>
            <person name="Kalhor M.S."/>
            <person name="Jansen J."/>
            <person name="Van den Hoogen J."/>
            <person name="Gungor B."/>
            <person name="Hartog M."/>
            <person name="Hontelez J."/>
            <person name="Verver J."/>
            <person name="Yang W.-C."/>
            <person name="Schijlen E."/>
            <person name="Repin R."/>
            <person name="Schilthuizen M."/>
            <person name="Schranz E."/>
            <person name="Heidstra R."/>
            <person name="Miyata K."/>
            <person name="Fedorova E."/>
            <person name="Kohlen W."/>
            <person name="Bisseling T."/>
            <person name="Smit S."/>
            <person name="Geurts R."/>
        </authorList>
    </citation>
    <scope>NUCLEOTIDE SEQUENCE [LARGE SCALE GENOMIC DNA]</scope>
    <source>
        <strain evidence="3">cv. RG33-2</strain>
    </source>
</reference>
<dbReference type="Proteomes" id="UP000237000">
    <property type="component" value="Unassembled WGS sequence"/>
</dbReference>
<gene>
    <name evidence="2" type="ORF">TorRG33x02_116470</name>
</gene>
<dbReference type="InParanoid" id="A0A2P5F430"/>
<dbReference type="PANTHER" id="PTHR47186">
    <property type="entry name" value="LEUCINE-RICH REPEAT-CONTAINING PROTEIN 57"/>
    <property type="match status" value="1"/>
</dbReference>
<evidence type="ECO:0000313" key="3">
    <source>
        <dbReference type="Proteomes" id="UP000237000"/>
    </source>
</evidence>
<dbReference type="PANTHER" id="PTHR47186:SF30">
    <property type="entry name" value="EF-HAND DOMAIN-CONTAINING PROTEIN"/>
    <property type="match status" value="1"/>
</dbReference>
<sequence>MKLGDLNKLEGFRGYLCIHGIGNLDDASDAKKVELRNKRDLVDLKLNFLQRTGPMRTEDESKALLEAFEPPPSLVSLEIREYYGAAFSKWMDCLVNLRRLVLNGCPNCKTLPPLGKLPALEILHIELMAKVEKVGPEFLGVELGGDEMEIESCSVSFPKLEELCFQDLDSWEAWSGFSYYPVTVMPSLRFLKISNCSRLRTLPDFMRRTRVQELTIDSCPSLEGSCREGVGEDWSKICHIPNIRIVRIPQADSE</sequence>
<dbReference type="Gene3D" id="3.80.10.10">
    <property type="entry name" value="Ribonuclease Inhibitor"/>
    <property type="match status" value="1"/>
</dbReference>
<proteinExistence type="predicted"/>
<organism evidence="2 3">
    <name type="scientific">Trema orientale</name>
    <name type="common">Charcoal tree</name>
    <name type="synonym">Celtis orientalis</name>
    <dbReference type="NCBI Taxonomy" id="63057"/>
    <lineage>
        <taxon>Eukaryota</taxon>
        <taxon>Viridiplantae</taxon>
        <taxon>Streptophyta</taxon>
        <taxon>Embryophyta</taxon>
        <taxon>Tracheophyta</taxon>
        <taxon>Spermatophyta</taxon>
        <taxon>Magnoliopsida</taxon>
        <taxon>eudicotyledons</taxon>
        <taxon>Gunneridae</taxon>
        <taxon>Pentapetalae</taxon>
        <taxon>rosids</taxon>
        <taxon>fabids</taxon>
        <taxon>Rosales</taxon>
        <taxon>Cannabaceae</taxon>
        <taxon>Trema</taxon>
    </lineage>
</organism>
<dbReference type="AlphaFoldDB" id="A0A2P5F430"/>
<feature type="domain" description="R13L1/DRL21-like LRR repeat region" evidence="1">
    <location>
        <begin position="3"/>
        <end position="127"/>
    </location>
</feature>
<keyword evidence="3" id="KW-1185">Reference proteome</keyword>
<protein>
    <submittedName>
        <fullName evidence="2">LRR domain containing protein</fullName>
    </submittedName>
</protein>
<dbReference type="OrthoDB" id="1166019at2759"/>
<dbReference type="InterPro" id="IPR032675">
    <property type="entry name" value="LRR_dom_sf"/>
</dbReference>
<dbReference type="STRING" id="63057.A0A2P5F430"/>
<dbReference type="Pfam" id="PF25019">
    <property type="entry name" value="LRR_R13L1-DRL21"/>
    <property type="match status" value="1"/>
</dbReference>
<dbReference type="SUPFAM" id="SSF52058">
    <property type="entry name" value="L domain-like"/>
    <property type="match status" value="1"/>
</dbReference>
<comment type="caution">
    <text evidence="2">The sequence shown here is derived from an EMBL/GenBank/DDBJ whole genome shotgun (WGS) entry which is preliminary data.</text>
</comment>
<accession>A0A2P5F430</accession>
<name>A0A2P5F430_TREOI</name>